<organism evidence="8 9">
    <name type="scientific">Erwinia papayae</name>
    <dbReference type="NCBI Taxonomy" id="206499"/>
    <lineage>
        <taxon>Bacteria</taxon>
        <taxon>Pseudomonadati</taxon>
        <taxon>Pseudomonadota</taxon>
        <taxon>Gammaproteobacteria</taxon>
        <taxon>Enterobacterales</taxon>
        <taxon>Erwiniaceae</taxon>
        <taxon>Erwinia</taxon>
    </lineage>
</organism>
<feature type="transmembrane region" description="Helical" evidence="7">
    <location>
        <begin position="161"/>
        <end position="185"/>
    </location>
</feature>
<feature type="transmembrane region" description="Helical" evidence="7">
    <location>
        <begin position="197"/>
        <end position="218"/>
    </location>
</feature>
<evidence type="ECO:0000256" key="1">
    <source>
        <dbReference type="ARBA" id="ARBA00004651"/>
    </source>
</evidence>
<evidence type="ECO:0000313" key="8">
    <source>
        <dbReference type="EMBL" id="MEW5290513.1"/>
    </source>
</evidence>
<comment type="subcellular location">
    <subcellularLocation>
        <location evidence="1">Cell membrane</location>
        <topology evidence="1">Multi-pass membrane protein</topology>
    </subcellularLocation>
</comment>
<feature type="transmembrane region" description="Helical" evidence="7">
    <location>
        <begin position="50"/>
        <end position="68"/>
    </location>
</feature>
<keyword evidence="6 7" id="KW-0472">Membrane</keyword>
<dbReference type="InterPro" id="IPR005838">
    <property type="entry name" value="T3SS_IM_P"/>
</dbReference>
<dbReference type="PRINTS" id="PR01302">
    <property type="entry name" value="TYPE3IMPPROT"/>
</dbReference>
<keyword evidence="5 7" id="KW-1133">Transmembrane helix</keyword>
<dbReference type="EMBL" id="JBFKZN010000007">
    <property type="protein sequence ID" value="MEW5290513.1"/>
    <property type="molecule type" value="Genomic_DNA"/>
</dbReference>
<comment type="similarity">
    <text evidence="2 7">Belongs to the FliP/MopC/SpaP family.</text>
</comment>
<dbReference type="PANTHER" id="PTHR30587">
    <property type="entry name" value="FLAGELLAR BIOSYNTHETIC PROTEIN FLIP"/>
    <property type="match status" value="1"/>
</dbReference>
<sequence length="223" mass="25130">MLSNDISLIALLSFFTLLPFIIAGGTCFIKFSIVLVMVRNALGIQQVPSNLTLNGVALILTAFVMMPVCQKITSYIEENNIDFNNTKSVNQLVEQGLDGYRDYLVRYSDHELIQFFHKVQQRQQEQDLIRAEEHDLSQLSLMTLMPAYALSEIQSAFKIAFFLYVPFVVIDMVVSSILLALGMMMMSPVTISIPIKLILFVAMNGWTLLTKGLISQYADLMTI</sequence>
<keyword evidence="4 7" id="KW-0812">Transmembrane</keyword>
<evidence type="ECO:0000256" key="7">
    <source>
        <dbReference type="RuleBase" id="RU362070"/>
    </source>
</evidence>
<comment type="caution">
    <text evidence="8">The sequence shown here is derived from an EMBL/GenBank/DDBJ whole genome shotgun (WGS) entry which is preliminary data.</text>
</comment>
<dbReference type="Proteomes" id="UP001554567">
    <property type="component" value="Unassembled WGS sequence"/>
</dbReference>
<dbReference type="Pfam" id="PF00813">
    <property type="entry name" value="FliP"/>
    <property type="match status" value="1"/>
</dbReference>
<dbReference type="PANTHER" id="PTHR30587:SF2">
    <property type="entry name" value="SURFACE PRESENTATION OF ANTIGENS PROTEIN SPAP"/>
    <property type="match status" value="1"/>
</dbReference>
<evidence type="ECO:0000256" key="4">
    <source>
        <dbReference type="ARBA" id="ARBA00022692"/>
    </source>
</evidence>
<evidence type="ECO:0000256" key="3">
    <source>
        <dbReference type="ARBA" id="ARBA00022475"/>
    </source>
</evidence>
<evidence type="ECO:0000256" key="2">
    <source>
        <dbReference type="ARBA" id="ARBA00006257"/>
    </source>
</evidence>
<feature type="transmembrane region" description="Helical" evidence="7">
    <location>
        <begin position="6"/>
        <end position="38"/>
    </location>
</feature>
<evidence type="ECO:0000256" key="5">
    <source>
        <dbReference type="ARBA" id="ARBA00022989"/>
    </source>
</evidence>
<keyword evidence="9" id="KW-1185">Reference proteome</keyword>
<gene>
    <name evidence="8" type="ORF">ABW286_15200</name>
</gene>
<dbReference type="NCBIfam" id="NF009438">
    <property type="entry name" value="PRK12797.1"/>
    <property type="match status" value="1"/>
</dbReference>
<proteinExistence type="inferred from homology"/>
<name>A0ABV3N3U7_9GAMM</name>
<accession>A0ABV3N3U7</accession>
<reference evidence="8 9" key="1">
    <citation type="submission" date="2024-07" db="EMBL/GenBank/DDBJ databases">
        <authorList>
            <person name="Dulla G.F.J."/>
            <person name="Delorm J.G."/>
        </authorList>
    </citation>
    <scope>NUCLEOTIDE SEQUENCE [LARGE SCALE GENOMIC DNA]</scope>
    <source>
        <strain evidence="8 9">JGD 233</strain>
    </source>
</reference>
<dbReference type="NCBIfam" id="TIGR01102">
    <property type="entry name" value="yscR"/>
    <property type="match status" value="1"/>
</dbReference>
<dbReference type="PROSITE" id="PS01061">
    <property type="entry name" value="FLIP_2"/>
    <property type="match status" value="1"/>
</dbReference>
<dbReference type="NCBIfam" id="NF009437">
    <property type="entry name" value="PRK12796.1"/>
    <property type="match status" value="1"/>
</dbReference>
<dbReference type="InterPro" id="IPR005773">
    <property type="entry name" value="T3SS_YscR-like"/>
</dbReference>
<evidence type="ECO:0000256" key="6">
    <source>
        <dbReference type="ARBA" id="ARBA00023136"/>
    </source>
</evidence>
<keyword evidence="3 7" id="KW-1003">Cell membrane</keyword>
<evidence type="ECO:0000313" key="9">
    <source>
        <dbReference type="Proteomes" id="UP001554567"/>
    </source>
</evidence>
<protein>
    <submittedName>
        <fullName evidence="8">EscR/YscR/HrcR family type III secretion system export apparatus protein</fullName>
    </submittedName>
</protein>